<evidence type="ECO:0000313" key="2">
    <source>
        <dbReference type="Proteomes" id="UP000199494"/>
    </source>
</evidence>
<dbReference type="Proteomes" id="UP000199494">
    <property type="component" value="Unassembled WGS sequence"/>
</dbReference>
<proteinExistence type="predicted"/>
<keyword evidence="2" id="KW-1185">Reference proteome</keyword>
<reference evidence="1 2" key="1">
    <citation type="submission" date="2016-10" db="EMBL/GenBank/DDBJ databases">
        <authorList>
            <person name="de Groot N.N."/>
        </authorList>
    </citation>
    <scope>NUCLEOTIDE SEQUENCE [LARGE SCALE GENOMIC DNA]</scope>
    <source>
        <strain evidence="1 2">CGMCC 4.5506</strain>
    </source>
</reference>
<dbReference type="OrthoDB" id="3698245at2"/>
<dbReference type="EMBL" id="FMZE01000005">
    <property type="protein sequence ID" value="SDD02096.1"/>
    <property type="molecule type" value="Genomic_DNA"/>
</dbReference>
<protein>
    <submittedName>
        <fullName evidence="1">Uncharacterized protein</fullName>
    </submittedName>
</protein>
<dbReference type="AlphaFoldDB" id="A0A1G6RDX7"/>
<organism evidence="1 2">
    <name type="scientific">Prauserella marina</name>
    <dbReference type="NCBI Taxonomy" id="530584"/>
    <lineage>
        <taxon>Bacteria</taxon>
        <taxon>Bacillati</taxon>
        <taxon>Actinomycetota</taxon>
        <taxon>Actinomycetes</taxon>
        <taxon>Pseudonocardiales</taxon>
        <taxon>Pseudonocardiaceae</taxon>
        <taxon>Prauserella</taxon>
    </lineage>
</organism>
<evidence type="ECO:0000313" key="1">
    <source>
        <dbReference type="EMBL" id="SDD02096.1"/>
    </source>
</evidence>
<sequence>MAAATVARVIENRYWSSPRDRTVSGSLGLCHMSVFEPPFNVDARNYPPQDPVRSRAFAESLDTVEQVLDELGPRCVLTPLPSAVRADLDVVHVAAWGSMVGIADPVFAAASGGPLKAVAAQLRERYPAARIVGRVTYYSPAEDTEDTEDLVWLPDGAMFHAAGRSGVEPFAVIGDPDAVIASLGLAGWMLDNAGVDLAEKASEVEWARLAGLALGHSDPWGWEQMETTALRVRHSEAAVRSMEHRYFG</sequence>
<dbReference type="Pfam" id="PF19859">
    <property type="entry name" value="DUF6333"/>
    <property type="match status" value="1"/>
</dbReference>
<accession>A0A1G6RDX7</accession>
<name>A0A1G6RDX7_9PSEU</name>
<gene>
    <name evidence="1" type="ORF">SAMN05421630_105218</name>
</gene>